<keyword evidence="1" id="KW-1133">Transmembrane helix</keyword>
<dbReference type="AlphaFoldDB" id="A0A6V8SDD2"/>
<proteinExistence type="predicted"/>
<name>A0A6V8SDD2_9CLOT</name>
<evidence type="ECO:0000256" key="1">
    <source>
        <dbReference type="SAM" id="Phobius"/>
    </source>
</evidence>
<evidence type="ECO:0000313" key="4">
    <source>
        <dbReference type="Proteomes" id="UP000580568"/>
    </source>
</evidence>
<evidence type="ECO:0000313" key="3">
    <source>
        <dbReference type="EMBL" id="GFP74562.1"/>
    </source>
</evidence>
<keyword evidence="1" id="KW-0472">Membrane</keyword>
<sequence length="197" mass="22966">MNGLVELLMKFWYLWILMILALMLDLFMPRIKGLLGEKSVEFHLSGLDDSKYKIIKHMILELGEKTVQIDNIVVSNFGVFVIQAENYKGKIIGAEFDENWKQRFYVRTEKLHNPICENRKNIKALQQVLKEFDGLKYIPIVTFTTNADLQVTSNTDVVYTIHLVEAIKKYTEEIISDIDKKRIYSKLMSLNIDSNDI</sequence>
<gene>
    <name evidence="3" type="ORF">bsdtw1_00617</name>
</gene>
<dbReference type="RefSeq" id="WP_183276112.1">
    <property type="nucleotide sequence ID" value="NZ_BLZR01000001.1"/>
</dbReference>
<keyword evidence="4" id="KW-1185">Reference proteome</keyword>
<dbReference type="Proteomes" id="UP000580568">
    <property type="component" value="Unassembled WGS sequence"/>
</dbReference>
<dbReference type="Pfam" id="PF08378">
    <property type="entry name" value="NERD"/>
    <property type="match status" value="1"/>
</dbReference>
<feature type="transmembrane region" description="Helical" evidence="1">
    <location>
        <begin position="12"/>
        <end position="28"/>
    </location>
</feature>
<feature type="domain" description="NERD" evidence="2">
    <location>
        <begin position="32"/>
        <end position="148"/>
    </location>
</feature>
<evidence type="ECO:0000259" key="2">
    <source>
        <dbReference type="PROSITE" id="PS50965"/>
    </source>
</evidence>
<protein>
    <recommendedName>
        <fullName evidence="2">NERD domain-containing protein</fullName>
    </recommendedName>
</protein>
<dbReference type="PROSITE" id="PS50965">
    <property type="entry name" value="NERD"/>
    <property type="match status" value="1"/>
</dbReference>
<keyword evidence="1" id="KW-0812">Transmembrane</keyword>
<dbReference type="InterPro" id="IPR011528">
    <property type="entry name" value="NERD"/>
</dbReference>
<reference evidence="3 4" key="1">
    <citation type="submission" date="2020-07" db="EMBL/GenBank/DDBJ databases">
        <title>A new beta-1,3-glucan-decomposing anaerobic bacterium isolated from anoxic soil subjected to biological soil disinfestation.</title>
        <authorList>
            <person name="Ueki A."/>
            <person name="Tonouchi A."/>
        </authorList>
    </citation>
    <scope>NUCLEOTIDE SEQUENCE [LARGE SCALE GENOMIC DNA]</scope>
    <source>
        <strain evidence="3 4">TW1</strain>
    </source>
</reference>
<accession>A0A6V8SDD2</accession>
<organism evidence="3 4">
    <name type="scientific">Clostridium fungisolvens</name>
    <dbReference type="NCBI Taxonomy" id="1604897"/>
    <lineage>
        <taxon>Bacteria</taxon>
        <taxon>Bacillati</taxon>
        <taxon>Bacillota</taxon>
        <taxon>Clostridia</taxon>
        <taxon>Eubacteriales</taxon>
        <taxon>Clostridiaceae</taxon>
        <taxon>Clostridium</taxon>
    </lineage>
</organism>
<comment type="caution">
    <text evidence="3">The sequence shown here is derived from an EMBL/GenBank/DDBJ whole genome shotgun (WGS) entry which is preliminary data.</text>
</comment>
<dbReference type="EMBL" id="BLZR01000001">
    <property type="protein sequence ID" value="GFP74562.1"/>
    <property type="molecule type" value="Genomic_DNA"/>
</dbReference>